<accession>A0A543EHQ6</accession>
<keyword evidence="1" id="KW-1133">Transmembrane helix</keyword>
<comment type="caution">
    <text evidence="3">The sequence shown here is derived from an EMBL/GenBank/DDBJ whole genome shotgun (WGS) entry which is preliminary data.</text>
</comment>
<sequence>MKPQIRWVLFLFTILNSGFFFGQLIQQEKILKADSLVNSYSRSNAPGMAVGIIQEGKIIYKKTYGLANLEDRIPVTDSTAFDIASVSKQFTALVTLMAEKEGKLSLEDDIRTYLPELKHLPYKITLRQLANHTHGLPDFTTIKRLQGFGDEFRVTNTDAVKTVLAIKRINFKPGDQYRYNNTGYMLLAEILRRVYKKDFAELLEAYIFDPLRMNHSMAVDDPVKIIPNRAESYQEAHSGFIKTPLGQMENGSSNIFMTLNDLCIWAANFQKPLVGSREMYDKMQQNTLLNNGEQIGYGLGLQTGKYKGLDIVFHGGGTASYRSYILHIPAYNLSVVLAGNKSTFDGLLVAYGLVDVLLKDHQILPASPKKLAYTAAELQSFEGTYEINPGNYLDIKTDGRNLYWDNNKTPLKAAGDYKFDISFLPTGSFTFHPGNLTYRIGDFTFICKKVILKPLKEDKVDLNKYVGFYRNEEFNTIYQLVIENDKLVARHAINPDIPLYFLSESEMYSYKSIFGRLGFTYGNNKSISGFVLSGANFTQIEFKKIK</sequence>
<evidence type="ECO:0000256" key="1">
    <source>
        <dbReference type="SAM" id="Phobius"/>
    </source>
</evidence>
<evidence type="ECO:0000259" key="2">
    <source>
        <dbReference type="Pfam" id="PF00144"/>
    </source>
</evidence>
<dbReference type="InterPro" id="IPR012338">
    <property type="entry name" value="Beta-lactam/transpept-like"/>
</dbReference>
<dbReference type="SUPFAM" id="SSF56601">
    <property type="entry name" value="beta-lactamase/transpeptidase-like"/>
    <property type="match status" value="1"/>
</dbReference>
<dbReference type="PANTHER" id="PTHR46825">
    <property type="entry name" value="D-ALANYL-D-ALANINE-CARBOXYPEPTIDASE/ENDOPEPTIDASE AMPH"/>
    <property type="match status" value="1"/>
</dbReference>
<dbReference type="EMBL" id="VFPD01000001">
    <property type="protein sequence ID" value="TQM21114.1"/>
    <property type="molecule type" value="Genomic_DNA"/>
</dbReference>
<evidence type="ECO:0000313" key="3">
    <source>
        <dbReference type="EMBL" id="TQM21114.1"/>
    </source>
</evidence>
<dbReference type="PANTHER" id="PTHR46825:SF9">
    <property type="entry name" value="BETA-LACTAMASE-RELATED DOMAIN-CONTAINING PROTEIN"/>
    <property type="match status" value="1"/>
</dbReference>
<name>A0A543EHQ6_9FLAO</name>
<dbReference type="InterPro" id="IPR001466">
    <property type="entry name" value="Beta-lactam-related"/>
</dbReference>
<keyword evidence="1" id="KW-0472">Membrane</keyword>
<evidence type="ECO:0000313" key="4">
    <source>
        <dbReference type="Proteomes" id="UP000316437"/>
    </source>
</evidence>
<dbReference type="Proteomes" id="UP000316437">
    <property type="component" value="Unassembled WGS sequence"/>
</dbReference>
<dbReference type="Pfam" id="PF00144">
    <property type="entry name" value="Beta-lactamase"/>
    <property type="match status" value="1"/>
</dbReference>
<organism evidence="3 4">
    <name type="scientific">Chryseobacterium aquifrigidense</name>
    <dbReference type="NCBI Taxonomy" id="558021"/>
    <lineage>
        <taxon>Bacteria</taxon>
        <taxon>Pseudomonadati</taxon>
        <taxon>Bacteroidota</taxon>
        <taxon>Flavobacteriia</taxon>
        <taxon>Flavobacteriales</taxon>
        <taxon>Weeksellaceae</taxon>
        <taxon>Chryseobacterium group</taxon>
        <taxon>Chryseobacterium</taxon>
    </lineage>
</organism>
<gene>
    <name evidence="3" type="ORF">FB551_0796</name>
</gene>
<keyword evidence="1" id="KW-0812">Transmembrane</keyword>
<keyword evidence="4" id="KW-1185">Reference proteome</keyword>
<dbReference type="AlphaFoldDB" id="A0A543EHQ6"/>
<dbReference type="InterPro" id="IPR050491">
    <property type="entry name" value="AmpC-like"/>
</dbReference>
<feature type="transmembrane region" description="Helical" evidence="1">
    <location>
        <begin position="7"/>
        <end position="25"/>
    </location>
</feature>
<dbReference type="RefSeq" id="WP_142015258.1">
    <property type="nucleotide sequence ID" value="NZ_VFPD01000001.1"/>
</dbReference>
<proteinExistence type="predicted"/>
<protein>
    <submittedName>
        <fullName evidence="3">CubicO group peptidase (Beta-lactamase class C family)</fullName>
    </submittedName>
</protein>
<dbReference type="Gene3D" id="3.40.710.10">
    <property type="entry name" value="DD-peptidase/beta-lactamase superfamily"/>
    <property type="match status" value="1"/>
</dbReference>
<reference evidence="3 4" key="1">
    <citation type="submission" date="2019-06" db="EMBL/GenBank/DDBJ databases">
        <title>Sorghum-associated microbial communities from plants grown in Nebraska, USA.</title>
        <authorList>
            <person name="Schachtman D."/>
        </authorList>
    </citation>
    <scope>NUCLEOTIDE SEQUENCE [LARGE SCALE GENOMIC DNA]</scope>
    <source>
        <strain evidence="3 4">110</strain>
    </source>
</reference>
<feature type="domain" description="Beta-lactamase-related" evidence="2">
    <location>
        <begin position="43"/>
        <end position="343"/>
    </location>
</feature>